<evidence type="ECO:0000256" key="2">
    <source>
        <dbReference type="ARBA" id="ARBA00023277"/>
    </source>
</evidence>
<feature type="domain" description="L-fucose isomerase C-terminal" evidence="3">
    <location>
        <begin position="409"/>
        <end position="502"/>
    </location>
</feature>
<dbReference type="GO" id="GO:0008790">
    <property type="term" value="F:arabinose isomerase activity"/>
    <property type="evidence" value="ECO:0007669"/>
    <property type="project" value="TreeGrafter"/>
</dbReference>
<dbReference type="Pfam" id="PF02952">
    <property type="entry name" value="Fucose_iso_C"/>
    <property type="match status" value="1"/>
</dbReference>
<keyword evidence="1 4" id="KW-0413">Isomerase</keyword>
<dbReference type="Proteomes" id="UP000594118">
    <property type="component" value="Chromosome"/>
</dbReference>
<dbReference type="PANTHER" id="PTHR37840:SF1">
    <property type="entry name" value="L-FUCOSE ISOMERASE"/>
    <property type="match status" value="1"/>
</dbReference>
<organism evidence="4 5">
    <name type="scientific">Pseudooceanicola spongiae</name>
    <dbReference type="NCBI Taxonomy" id="2613965"/>
    <lineage>
        <taxon>Bacteria</taxon>
        <taxon>Pseudomonadati</taxon>
        <taxon>Pseudomonadota</taxon>
        <taxon>Alphaproteobacteria</taxon>
        <taxon>Rhodobacterales</taxon>
        <taxon>Paracoccaceae</taxon>
        <taxon>Pseudooceanicola</taxon>
    </lineage>
</organism>
<evidence type="ECO:0000256" key="1">
    <source>
        <dbReference type="ARBA" id="ARBA00023235"/>
    </source>
</evidence>
<dbReference type="AlphaFoldDB" id="A0A7L9WS48"/>
<dbReference type="InterPro" id="IPR015888">
    <property type="entry name" value="Fuc_isomerase_C"/>
</dbReference>
<dbReference type="GO" id="GO:0030145">
    <property type="term" value="F:manganese ion binding"/>
    <property type="evidence" value="ECO:0007669"/>
    <property type="project" value="InterPro"/>
</dbReference>
<proteinExistence type="predicted"/>
<dbReference type="GO" id="GO:0008736">
    <property type="term" value="F:L-fucose isomerase activity"/>
    <property type="evidence" value="ECO:0007669"/>
    <property type="project" value="InterPro"/>
</dbReference>
<name>A0A7L9WS48_9RHOB</name>
<dbReference type="EMBL" id="CP045201">
    <property type="protein sequence ID" value="QOL82338.1"/>
    <property type="molecule type" value="Genomic_DNA"/>
</dbReference>
<dbReference type="KEGG" id="pshq:F3W81_16780"/>
<protein>
    <submittedName>
        <fullName evidence="4">Fucose isomerase</fullName>
    </submittedName>
</protein>
<reference evidence="4 5" key="1">
    <citation type="submission" date="2019-10" db="EMBL/GenBank/DDBJ databases">
        <title>Pseudopuniceibacterium sp. HQ09 islated from Antarctica.</title>
        <authorList>
            <person name="Liao L."/>
            <person name="Su S."/>
            <person name="Chen B."/>
            <person name="Yu Y."/>
        </authorList>
    </citation>
    <scope>NUCLEOTIDE SEQUENCE [LARGE SCALE GENOMIC DNA]</scope>
    <source>
        <strain evidence="4 5">HQ09</strain>
    </source>
</reference>
<dbReference type="RefSeq" id="WP_193080415.1">
    <property type="nucleotide sequence ID" value="NZ_CP045201.1"/>
</dbReference>
<dbReference type="InterPro" id="IPR009015">
    <property type="entry name" value="Fucose_isomerase_N/cen_sf"/>
</dbReference>
<dbReference type="GO" id="GO:0019571">
    <property type="term" value="P:D-arabinose catabolic process"/>
    <property type="evidence" value="ECO:0007669"/>
    <property type="project" value="TreeGrafter"/>
</dbReference>
<sequence>MTSIYLVASGDLRESANLQCWPTQKAMEEKLGEVLTSLGHDLKRAHPEKPSGHGFIASQREGMDVFAELDPNAPLIVAESVWQYSHHVLPGLTTHRGPILTLANWSGQWPGLVGLLNLNGSLTKAGVPYASLWSEDFGDEFFLNGLKEWLKTGTIFHDLSHVRAFDSATEDGDLVAEIVNDLKTRKTILGVFDEGCMGMYNAIIPDELLMPMGVFKERLSQSALYHATKQVPEAEARAIYDWMLAKGMTFHLGEDPATELTEDQVIDQCRMYIAAVRLADTFGCEAIGIQYQQGLKDLLPASDLVEGMLNNDDRPEVRRADGSVIREDEAIVHFNEVDECAALDGILTNRIHRALGQPVETTLHDLRWGGPDASGDTDDFIWVFEISGAAPPAHHVGGWAGSESLRQPAMFFPAGGGTLKGYAKPGDIVWSRIFLEGGRLHMDLGRGRAVALSPEEQDRRARATNYEWPIMNAVLTGISRDQMMARHKANHIQVVYAHSAAEADRAMAAKAALAQALGMTVSLCGI</sequence>
<dbReference type="PANTHER" id="PTHR37840">
    <property type="entry name" value="L-FUCOSE ISOMERASE"/>
    <property type="match status" value="1"/>
</dbReference>
<evidence type="ECO:0000313" key="4">
    <source>
        <dbReference type="EMBL" id="QOL82338.1"/>
    </source>
</evidence>
<accession>A0A7L9WS48</accession>
<evidence type="ECO:0000313" key="5">
    <source>
        <dbReference type="Proteomes" id="UP000594118"/>
    </source>
</evidence>
<dbReference type="InterPro" id="IPR005763">
    <property type="entry name" value="Fucose_isomerase"/>
</dbReference>
<gene>
    <name evidence="4" type="ORF">F3W81_16780</name>
</gene>
<evidence type="ECO:0000259" key="3">
    <source>
        <dbReference type="Pfam" id="PF02952"/>
    </source>
</evidence>
<dbReference type="SUPFAM" id="SSF53743">
    <property type="entry name" value="FucI/AraA N-terminal and middle domains"/>
    <property type="match status" value="1"/>
</dbReference>
<keyword evidence="2" id="KW-0119">Carbohydrate metabolism</keyword>
<dbReference type="GO" id="GO:0005737">
    <property type="term" value="C:cytoplasm"/>
    <property type="evidence" value="ECO:0007669"/>
    <property type="project" value="InterPro"/>
</dbReference>
<keyword evidence="5" id="KW-1185">Reference proteome</keyword>
<dbReference type="GO" id="GO:0042355">
    <property type="term" value="P:L-fucose catabolic process"/>
    <property type="evidence" value="ECO:0007669"/>
    <property type="project" value="TreeGrafter"/>
</dbReference>